<evidence type="ECO:0000256" key="2">
    <source>
        <dbReference type="ARBA" id="ARBA00023125"/>
    </source>
</evidence>
<dbReference type="Gene3D" id="3.30.870.10">
    <property type="entry name" value="Endonuclease Chain A"/>
    <property type="match status" value="1"/>
</dbReference>
<dbReference type="RefSeq" id="WP_275563404.1">
    <property type="nucleotide sequence ID" value="NZ_CP095474.1"/>
</dbReference>
<keyword evidence="3" id="KW-0804">Transcription</keyword>
<feature type="domain" description="HTH luxR-type" evidence="5">
    <location>
        <begin position="302"/>
        <end position="359"/>
    </location>
</feature>
<feature type="compositionally biased region" description="Basic and acidic residues" evidence="4">
    <location>
        <begin position="42"/>
        <end position="52"/>
    </location>
</feature>
<name>A0ABY4T6R8_9ACTN</name>
<dbReference type="InterPro" id="IPR039420">
    <property type="entry name" value="WalR-like"/>
</dbReference>
<dbReference type="Proteomes" id="UP001056383">
    <property type="component" value="Chromosome"/>
</dbReference>
<dbReference type="PRINTS" id="PR00038">
    <property type="entry name" value="HTHLUXR"/>
</dbReference>
<protein>
    <submittedName>
        <fullName evidence="6">LuxR C-terminal-related transcriptional regulator</fullName>
    </submittedName>
</protein>
<evidence type="ECO:0000313" key="6">
    <source>
        <dbReference type="EMBL" id="URN14685.1"/>
    </source>
</evidence>
<gene>
    <name evidence="6" type="ORF">MW084_00720</name>
</gene>
<dbReference type="InterPro" id="IPR000792">
    <property type="entry name" value="Tscrpt_reg_LuxR_C"/>
</dbReference>
<dbReference type="PANTHER" id="PTHR43214">
    <property type="entry name" value="TWO-COMPONENT RESPONSE REGULATOR"/>
    <property type="match status" value="1"/>
</dbReference>
<feature type="region of interest" description="Disordered" evidence="4">
    <location>
        <begin position="1"/>
        <end position="78"/>
    </location>
</feature>
<dbReference type="Gene3D" id="1.10.10.10">
    <property type="entry name" value="Winged helix-like DNA-binding domain superfamily/Winged helix DNA-binding domain"/>
    <property type="match status" value="1"/>
</dbReference>
<dbReference type="Pfam" id="PF00196">
    <property type="entry name" value="GerE"/>
    <property type="match status" value="1"/>
</dbReference>
<evidence type="ECO:0000256" key="4">
    <source>
        <dbReference type="SAM" id="MobiDB-lite"/>
    </source>
</evidence>
<proteinExistence type="predicted"/>
<feature type="compositionally biased region" description="Basic and acidic residues" evidence="4">
    <location>
        <begin position="22"/>
        <end position="33"/>
    </location>
</feature>
<keyword evidence="2" id="KW-0238">DNA-binding</keyword>
<dbReference type="CDD" id="cd06170">
    <property type="entry name" value="LuxR_C_like"/>
    <property type="match status" value="1"/>
</dbReference>
<evidence type="ECO:0000313" key="7">
    <source>
        <dbReference type="Proteomes" id="UP001056383"/>
    </source>
</evidence>
<accession>A0ABY4T6R8</accession>
<evidence type="ECO:0000259" key="5">
    <source>
        <dbReference type="SMART" id="SM00421"/>
    </source>
</evidence>
<dbReference type="SMART" id="SM00421">
    <property type="entry name" value="HTH_LUXR"/>
    <property type="match status" value="1"/>
</dbReference>
<dbReference type="SUPFAM" id="SSF46894">
    <property type="entry name" value="C-terminal effector domain of the bipartite response regulators"/>
    <property type="match status" value="1"/>
</dbReference>
<dbReference type="InterPro" id="IPR016032">
    <property type="entry name" value="Sig_transdc_resp-reg_C-effctor"/>
</dbReference>
<keyword evidence="1" id="KW-0805">Transcription regulation</keyword>
<organism evidence="6 7">
    <name type="scientific">Streptomyces sudanensis</name>
    <dbReference type="NCBI Taxonomy" id="436397"/>
    <lineage>
        <taxon>Bacteria</taxon>
        <taxon>Bacillati</taxon>
        <taxon>Actinomycetota</taxon>
        <taxon>Actinomycetes</taxon>
        <taxon>Kitasatosporales</taxon>
        <taxon>Streptomycetaceae</taxon>
        <taxon>Streptomyces</taxon>
    </lineage>
</organism>
<dbReference type="InterPro" id="IPR036388">
    <property type="entry name" value="WH-like_DNA-bd_sf"/>
</dbReference>
<evidence type="ECO:0000256" key="3">
    <source>
        <dbReference type="ARBA" id="ARBA00023163"/>
    </source>
</evidence>
<evidence type="ECO:0000256" key="1">
    <source>
        <dbReference type="ARBA" id="ARBA00023015"/>
    </source>
</evidence>
<dbReference type="PANTHER" id="PTHR43214:SF24">
    <property type="entry name" value="TRANSCRIPTIONAL REGULATORY PROTEIN NARL-RELATED"/>
    <property type="match status" value="1"/>
</dbReference>
<reference evidence="6" key="1">
    <citation type="submission" date="2022-04" db="EMBL/GenBank/DDBJ databases">
        <title>Systematic whole-genome sequencing reveals an unexpected diversity among actinomycetoma pathogens and provides insights into their antibacterial susceptibilities.</title>
        <authorList>
            <person name="Watson A.K."/>
            <person name="Kepplinger B."/>
            <person name="Bakhiet S.M."/>
            <person name="Mhmoud N.A."/>
            <person name="Chapman J."/>
            <person name="Allenby N."/>
            <person name="Mickiewicz K."/>
            <person name="Goodfellow M."/>
            <person name="Fahal A.H."/>
            <person name="Errington J."/>
        </authorList>
    </citation>
    <scope>NUCLEOTIDE SEQUENCE</scope>
    <source>
        <strain evidence="6">SD 504</strain>
    </source>
</reference>
<keyword evidence="7" id="KW-1185">Reference proteome</keyword>
<dbReference type="EMBL" id="CP095474">
    <property type="protein sequence ID" value="URN14685.1"/>
    <property type="molecule type" value="Genomic_DNA"/>
</dbReference>
<sequence>MPSRTPRRPSEGPPGTPADMSDTYRGEPADGHGRAPVAARAAYEELARRAALSEEPPAAGPGVRDLPSDDTATRPGDVRSWLAERRLLDETRRQVRSPQRALHELIAEHRSRIDLHREELHRGLEAVDDVLRLLPGMAAAGRETVEAEFFDDRARLRKRIDDLDVLCQEQILGMRTGLPERDVLEKGLEAELRLLERGVDLRLLVAARTLRCTGAAQYLSTLMDHGARVRVAPTVPLHLNVFDRSVTVMAVGAADGGGEPSGDVILHSARLADSFVRIFDHHWATGHPAAPRVKRLGTGDAPEDYSPREREVLALLAAGAKDEAIARRLGCSERTLRRLLASLVARLGADSRFAAGVQAVRLGLLD</sequence>